<proteinExistence type="predicted"/>
<dbReference type="STRING" id="467200.SSRG_05144"/>
<dbReference type="Proteomes" id="UP000002968">
    <property type="component" value="Unassembled WGS sequence"/>
</dbReference>
<gene>
    <name evidence="1" type="ORF">SSRG_05144</name>
</gene>
<dbReference type="AlphaFoldDB" id="D9XTY0"/>
<keyword evidence="2" id="KW-1185">Reference proteome</keyword>
<dbReference type="eggNOG" id="ENOG50325FM">
    <property type="taxonomic scope" value="Bacteria"/>
</dbReference>
<sequence length="314" mass="32840">MGGAGWVRAVYHDGLPGLGWSRGFTEISPLVGWGGAVAGAGTAGAHAMPVCVGRSPRPGGLVSHVWQGDRMPSSDLPDSVFTAFQPVAAALTDLIQDLHLDPLQNAAAAVGQILQQQLADVNASIAAVQPAALALASVNADLNQALQAVSRTTAQQMQDALTSINTSMDMTDLARVLQNVQAVQLTDDQWAAASRVLDDAYHSADDSSVADVPDEMVDDLADTARTFAATQEGFGLLTPEVQRQLFAYFCGLMVLFALMQASFTSETADAVIEKAIGLSPALVLTAALAGKAWDTHIRRPEDRDESAADTGGED</sequence>
<evidence type="ECO:0000313" key="1">
    <source>
        <dbReference type="EMBL" id="EFL42340.1"/>
    </source>
</evidence>
<organism evidence="1 2">
    <name type="scientific">Streptomyces griseoflavus Tu4000</name>
    <dbReference type="NCBI Taxonomy" id="467200"/>
    <lineage>
        <taxon>Bacteria</taxon>
        <taxon>Bacillati</taxon>
        <taxon>Actinomycetota</taxon>
        <taxon>Actinomycetes</taxon>
        <taxon>Kitasatosporales</taxon>
        <taxon>Streptomycetaceae</taxon>
        <taxon>Streptomyces</taxon>
    </lineage>
</organism>
<dbReference type="HOGENOM" id="CLU_885425_0_0_11"/>
<name>D9XTY0_9ACTN</name>
<reference evidence="1" key="1">
    <citation type="submission" date="2009-02" db="EMBL/GenBank/DDBJ databases">
        <title>Annotation of Streptomyces griseoflavus strain Tu4000.</title>
        <authorList>
            <consortium name="The Broad Institute Genome Sequencing Platform"/>
            <consortium name="Broad Institute Microbial Sequencing Center"/>
            <person name="Fischbach M."/>
            <person name="Godfrey P."/>
            <person name="Ward D."/>
            <person name="Young S."/>
            <person name="Zeng Q."/>
            <person name="Koehrsen M."/>
            <person name="Alvarado L."/>
            <person name="Berlin A.M."/>
            <person name="Bochicchio J."/>
            <person name="Borenstein D."/>
            <person name="Chapman S.B."/>
            <person name="Chen Z."/>
            <person name="Engels R."/>
            <person name="Freedman E."/>
            <person name="Gellesch M."/>
            <person name="Goldberg J."/>
            <person name="Griggs A."/>
            <person name="Gujja S."/>
            <person name="Heilman E.R."/>
            <person name="Heiman D.I."/>
            <person name="Hepburn T.A."/>
            <person name="Howarth C."/>
            <person name="Jen D."/>
            <person name="Larson L."/>
            <person name="Lewis B."/>
            <person name="Mehta T."/>
            <person name="Park D."/>
            <person name="Pearson M."/>
            <person name="Richards J."/>
            <person name="Roberts A."/>
            <person name="Saif S."/>
            <person name="Shea T.D."/>
            <person name="Shenoy N."/>
            <person name="Sisk P."/>
            <person name="Stolte C."/>
            <person name="Sykes S.N."/>
            <person name="Thomson T."/>
            <person name="Walk T."/>
            <person name="White J."/>
            <person name="Yandava C."/>
            <person name="Straight P."/>
            <person name="Clardy J."/>
            <person name="Hung D."/>
            <person name="Kolter R."/>
            <person name="Mekalanos J."/>
            <person name="Walker S."/>
            <person name="Walsh C.T."/>
            <person name="Wieland-Brown L.C."/>
            <person name="Haas B."/>
            <person name="Nusbaum C."/>
            <person name="Birren B."/>
        </authorList>
    </citation>
    <scope>NUCLEOTIDE SEQUENCE [LARGE SCALE GENOMIC DNA]</scope>
    <source>
        <strain evidence="1">Tu4000</strain>
    </source>
</reference>
<evidence type="ECO:0000313" key="2">
    <source>
        <dbReference type="Proteomes" id="UP000002968"/>
    </source>
</evidence>
<protein>
    <submittedName>
        <fullName evidence="1">Uncharacterized protein</fullName>
    </submittedName>
</protein>
<accession>D9XTY0</accession>
<dbReference type="EMBL" id="GG657758">
    <property type="protein sequence ID" value="EFL42340.1"/>
    <property type="molecule type" value="Genomic_DNA"/>
</dbReference>